<evidence type="ECO:0000256" key="4">
    <source>
        <dbReference type="ARBA" id="ARBA00023136"/>
    </source>
</evidence>
<sequence length="430" mass="47078">MSHSMYQWLSLVGIIWLQSFNGTNTDFPAYSSQLKKLLSISQFQLNNLAFASDAGKLLGWFSGVAANYLPLWVVLILGATLGLIGYGVQFLYVANKIWDLSIIKNFPFDPQVSVGLATSYVGLSAKIYTDIVDVLSSSSSDATSRAKNYLLLNSILPLIVSLVTTPMLLEDVSKKDTKADKAVQSGFTVMFFVTIVSGIYSVIGTLLLILIPLMIPLGLRVGRFMLNCWQTKRDNKICNLSMDGDHVSANSNDEVVMEMKELAEVVDQDSSISVTDSDDSIGSCTSSCREEIGVKMMVAESRGQSSATTSSLVSLSSAFCFFGRLLPSLLHHFSISLYISTVIIGLCIGSFTSISVSATTELFERKNFSINHNIVVGNIPIGSFVFGTAECYNTTFIIWGCISLLGTVLAFVLHLRTRKFYKQKQLIKMS</sequence>
<feature type="domain" description="Nodulin-like" evidence="7">
    <location>
        <begin position="7"/>
        <end position="100"/>
    </location>
</feature>
<dbReference type="AlphaFoldDB" id="A0AA42B426"/>
<dbReference type="GO" id="GO:0016020">
    <property type="term" value="C:membrane"/>
    <property type="evidence" value="ECO:0007669"/>
    <property type="project" value="UniProtKB-SubCell"/>
</dbReference>
<evidence type="ECO:0000259" key="8">
    <source>
        <dbReference type="Pfam" id="PF23262"/>
    </source>
</evidence>
<proteinExistence type="predicted"/>
<comment type="caution">
    <text evidence="9">The sequence shown here is derived from an EMBL/GenBank/DDBJ whole genome shotgun (WGS) entry which is preliminary data.</text>
</comment>
<feature type="transmembrane region" description="Helical" evidence="5">
    <location>
        <begin position="69"/>
        <end position="94"/>
    </location>
</feature>
<evidence type="ECO:0008006" key="11">
    <source>
        <dbReference type="Google" id="ProtNLM"/>
    </source>
</evidence>
<accession>A0AA42B426</accession>
<feature type="domain" description="NFD4 C-terminal" evidence="8">
    <location>
        <begin position="298"/>
        <end position="333"/>
    </location>
</feature>
<dbReference type="PANTHER" id="PTHR21576">
    <property type="entry name" value="UNCHARACTERIZED NODULIN-LIKE PROTEIN"/>
    <property type="match status" value="1"/>
</dbReference>
<dbReference type="EMBL" id="JAJJMA010329762">
    <property type="protein sequence ID" value="MCL7050622.1"/>
    <property type="molecule type" value="Genomic_DNA"/>
</dbReference>
<feature type="transmembrane region" description="Helical" evidence="5">
    <location>
        <begin position="395"/>
        <end position="415"/>
    </location>
</feature>
<feature type="transmembrane region" description="Helical" evidence="5">
    <location>
        <begin position="337"/>
        <end position="358"/>
    </location>
</feature>
<evidence type="ECO:0000256" key="6">
    <source>
        <dbReference type="SAM" id="SignalP"/>
    </source>
</evidence>
<feature type="signal peptide" evidence="6">
    <location>
        <begin position="1"/>
        <end position="25"/>
    </location>
</feature>
<evidence type="ECO:0000256" key="5">
    <source>
        <dbReference type="SAM" id="Phobius"/>
    </source>
</evidence>
<dbReference type="PANTHER" id="PTHR21576:SF11">
    <property type="entry name" value="MAJOR FACILITATOR SUPERFAMILY PROTEIN"/>
    <property type="match status" value="1"/>
</dbReference>
<dbReference type="InterPro" id="IPR036259">
    <property type="entry name" value="MFS_trans_sf"/>
</dbReference>
<protein>
    <recommendedName>
        <fullName evidence="11">Nodulin-like domain-containing protein</fullName>
    </recommendedName>
</protein>
<gene>
    <name evidence="9" type="ORF">MKW94_019712</name>
</gene>
<feature type="transmembrane region" description="Helical" evidence="5">
    <location>
        <begin position="370"/>
        <end position="389"/>
    </location>
</feature>
<dbReference type="Proteomes" id="UP001177140">
    <property type="component" value="Unassembled WGS sequence"/>
</dbReference>
<feature type="domain" description="Nodulin-like" evidence="7">
    <location>
        <begin position="102"/>
        <end position="206"/>
    </location>
</feature>
<feature type="domain" description="NFD4 C-terminal" evidence="8">
    <location>
        <begin position="335"/>
        <end position="388"/>
    </location>
</feature>
<reference evidence="9" key="1">
    <citation type="submission" date="2022-03" db="EMBL/GenBank/DDBJ databases">
        <title>A functionally conserved STORR gene fusion in Papaver species that diverged 16.8 million years ago.</title>
        <authorList>
            <person name="Catania T."/>
        </authorList>
    </citation>
    <scope>NUCLEOTIDE SEQUENCE</scope>
    <source>
        <strain evidence="9">S-191538</strain>
    </source>
</reference>
<feature type="transmembrane region" description="Helical" evidence="5">
    <location>
        <begin position="149"/>
        <end position="169"/>
    </location>
</feature>
<feature type="chain" id="PRO_5041384592" description="Nodulin-like domain-containing protein" evidence="6">
    <location>
        <begin position="26"/>
        <end position="430"/>
    </location>
</feature>
<dbReference type="Pfam" id="PF06813">
    <property type="entry name" value="Nodulin-like"/>
    <property type="match status" value="2"/>
</dbReference>
<comment type="subcellular location">
    <subcellularLocation>
        <location evidence="1">Membrane</location>
        <topology evidence="1">Multi-pass membrane protein</topology>
    </subcellularLocation>
</comment>
<evidence type="ECO:0000313" key="10">
    <source>
        <dbReference type="Proteomes" id="UP001177140"/>
    </source>
</evidence>
<feature type="transmembrane region" description="Helical" evidence="5">
    <location>
        <begin position="189"/>
        <end position="215"/>
    </location>
</feature>
<keyword evidence="2 5" id="KW-0812">Transmembrane</keyword>
<evidence type="ECO:0000259" key="7">
    <source>
        <dbReference type="Pfam" id="PF06813"/>
    </source>
</evidence>
<evidence type="ECO:0000256" key="3">
    <source>
        <dbReference type="ARBA" id="ARBA00022989"/>
    </source>
</evidence>
<dbReference type="InterPro" id="IPR010658">
    <property type="entry name" value="Nodulin-like"/>
</dbReference>
<evidence type="ECO:0000256" key="2">
    <source>
        <dbReference type="ARBA" id="ARBA00022692"/>
    </source>
</evidence>
<keyword evidence="3 5" id="KW-1133">Transmembrane helix</keyword>
<keyword evidence="4 5" id="KW-0472">Membrane</keyword>
<organism evidence="9 10">
    <name type="scientific">Papaver nudicaule</name>
    <name type="common">Iceland poppy</name>
    <dbReference type="NCBI Taxonomy" id="74823"/>
    <lineage>
        <taxon>Eukaryota</taxon>
        <taxon>Viridiplantae</taxon>
        <taxon>Streptophyta</taxon>
        <taxon>Embryophyta</taxon>
        <taxon>Tracheophyta</taxon>
        <taxon>Spermatophyta</taxon>
        <taxon>Magnoliopsida</taxon>
        <taxon>Ranunculales</taxon>
        <taxon>Papaveraceae</taxon>
        <taxon>Papaveroideae</taxon>
        <taxon>Papaver</taxon>
    </lineage>
</organism>
<feature type="transmembrane region" description="Helical" evidence="5">
    <location>
        <begin position="305"/>
        <end position="325"/>
    </location>
</feature>
<feature type="domain" description="NFD4 C-terminal" evidence="8">
    <location>
        <begin position="389"/>
        <end position="421"/>
    </location>
</feature>
<keyword evidence="6" id="KW-0732">Signal</keyword>
<name>A0AA42B426_PAPNU</name>
<dbReference type="SUPFAM" id="SSF103473">
    <property type="entry name" value="MFS general substrate transporter"/>
    <property type="match status" value="1"/>
</dbReference>
<dbReference type="InterPro" id="IPR056555">
    <property type="entry name" value="NFD4_C"/>
</dbReference>
<dbReference type="Pfam" id="PF23262">
    <property type="entry name" value="NFD4_C"/>
    <property type="match status" value="3"/>
</dbReference>
<evidence type="ECO:0000256" key="1">
    <source>
        <dbReference type="ARBA" id="ARBA00004141"/>
    </source>
</evidence>
<evidence type="ECO:0000313" key="9">
    <source>
        <dbReference type="EMBL" id="MCL7050622.1"/>
    </source>
</evidence>
<keyword evidence="10" id="KW-1185">Reference proteome</keyword>